<name>A0A7J8TDG5_GOSDV</name>
<organism evidence="3 4">
    <name type="scientific">Gossypium davidsonii</name>
    <name type="common">Davidson's cotton</name>
    <name type="synonym">Gossypium klotzschianum subsp. davidsonii</name>
    <dbReference type="NCBI Taxonomy" id="34287"/>
    <lineage>
        <taxon>Eukaryota</taxon>
        <taxon>Viridiplantae</taxon>
        <taxon>Streptophyta</taxon>
        <taxon>Embryophyta</taxon>
        <taxon>Tracheophyta</taxon>
        <taxon>Spermatophyta</taxon>
        <taxon>Magnoliopsida</taxon>
        <taxon>eudicotyledons</taxon>
        <taxon>Gunneridae</taxon>
        <taxon>Pentapetalae</taxon>
        <taxon>rosids</taxon>
        <taxon>malvids</taxon>
        <taxon>Malvales</taxon>
        <taxon>Malvaceae</taxon>
        <taxon>Malvoideae</taxon>
        <taxon>Gossypium</taxon>
    </lineage>
</organism>
<comment type="caution">
    <text evidence="3">The sequence shown here is derived from an EMBL/GenBank/DDBJ whole genome shotgun (WGS) entry which is preliminary data.</text>
</comment>
<dbReference type="AlphaFoldDB" id="A0A7J8TDG5"/>
<evidence type="ECO:0000256" key="1">
    <source>
        <dbReference type="ARBA" id="ARBA00022821"/>
    </source>
</evidence>
<keyword evidence="1" id="KW-0611">Plant defense</keyword>
<dbReference type="InterPro" id="IPR050905">
    <property type="entry name" value="Plant_NBS-LRR"/>
</dbReference>
<dbReference type="InterPro" id="IPR032675">
    <property type="entry name" value="LRR_dom_sf"/>
</dbReference>
<dbReference type="Pfam" id="PF23247">
    <property type="entry name" value="LRR_RPS2"/>
    <property type="match status" value="1"/>
</dbReference>
<reference evidence="3 4" key="1">
    <citation type="journal article" date="2019" name="Genome Biol. Evol.">
        <title>Insights into the evolution of the New World diploid cottons (Gossypium, subgenus Houzingenia) based on genome sequencing.</title>
        <authorList>
            <person name="Grover C.E."/>
            <person name="Arick M.A. 2nd"/>
            <person name="Thrash A."/>
            <person name="Conover J.L."/>
            <person name="Sanders W.S."/>
            <person name="Peterson D.G."/>
            <person name="Frelichowski J.E."/>
            <person name="Scheffler J.A."/>
            <person name="Scheffler B.E."/>
            <person name="Wendel J.F."/>
        </authorList>
    </citation>
    <scope>NUCLEOTIDE SEQUENCE [LARGE SCALE GENOMIC DNA]</scope>
    <source>
        <strain evidence="3">27</strain>
        <tissue evidence="3">Leaf</tissue>
    </source>
</reference>
<evidence type="ECO:0000259" key="2">
    <source>
        <dbReference type="Pfam" id="PF23247"/>
    </source>
</evidence>
<evidence type="ECO:0000313" key="3">
    <source>
        <dbReference type="EMBL" id="MBA0636184.1"/>
    </source>
</evidence>
<gene>
    <name evidence="3" type="ORF">Godav_024794</name>
</gene>
<dbReference type="PANTHER" id="PTHR33463">
    <property type="entry name" value="NB-ARC DOMAIN-CONTAINING PROTEIN-RELATED"/>
    <property type="match status" value="1"/>
</dbReference>
<dbReference type="PANTHER" id="PTHR33463:SF117">
    <property type="entry name" value="CC-NBS-LRR RESISTANCE PROTEIN"/>
    <property type="match status" value="1"/>
</dbReference>
<feature type="domain" description="Disease resistance protein At4g27190-like leucine-rich repeats" evidence="2">
    <location>
        <begin position="14"/>
        <end position="162"/>
    </location>
</feature>
<dbReference type="EMBL" id="JABFAC010244793">
    <property type="protein sequence ID" value="MBA0636184.1"/>
    <property type="molecule type" value="Genomic_DNA"/>
</dbReference>
<dbReference type="InterPro" id="IPR057135">
    <property type="entry name" value="At4g27190-like_LRR"/>
</dbReference>
<dbReference type="SUPFAM" id="SSF52047">
    <property type="entry name" value="RNI-like"/>
    <property type="match status" value="1"/>
</dbReference>
<protein>
    <recommendedName>
        <fullName evidence="2">Disease resistance protein At4g27190-like leucine-rich repeats domain-containing protein</fullName>
    </recommendedName>
</protein>
<dbReference type="Gene3D" id="3.80.10.10">
    <property type="entry name" value="Ribonuclease Inhibitor"/>
    <property type="match status" value="1"/>
</dbReference>
<keyword evidence="4" id="KW-1185">Reference proteome</keyword>
<evidence type="ECO:0000313" key="4">
    <source>
        <dbReference type="Proteomes" id="UP000593561"/>
    </source>
</evidence>
<accession>A0A7J8TDG5</accession>
<proteinExistence type="predicted"/>
<feature type="non-terminal residue" evidence="3">
    <location>
        <position position="178"/>
    </location>
</feature>
<sequence length="178" mass="20164">MGVNELISLELKSCKDMEFLTDISSDQGPIVAFSNLVELNIKSMVSLKGLCYGLSPTRFLQNLKQVSIQYCEELQVIFQKDKLSEKVKWQAPLLSNLTILELCSLPKLESIWKLEPSHHTNASLTRLKIVRIGYCNELKTIFSPCLALSMSHLQELDIRSCDGLEQVIGFVQEEEITE</sequence>
<dbReference type="Proteomes" id="UP000593561">
    <property type="component" value="Unassembled WGS sequence"/>
</dbReference>